<reference evidence="1 2" key="1">
    <citation type="submission" date="2024-06" db="EMBL/GenBank/DDBJ databases">
        <title>The Natural Products Discovery Center: Release of the First 8490 Sequenced Strains for Exploring Actinobacteria Biosynthetic Diversity.</title>
        <authorList>
            <person name="Kalkreuter E."/>
            <person name="Kautsar S.A."/>
            <person name="Yang D."/>
            <person name="Bader C.D."/>
            <person name="Teijaro C.N."/>
            <person name="Fluegel L."/>
            <person name="Davis C.M."/>
            <person name="Simpson J.R."/>
            <person name="Lauterbach L."/>
            <person name="Steele A.D."/>
            <person name="Gui C."/>
            <person name="Meng S."/>
            <person name="Li G."/>
            <person name="Viehrig K."/>
            <person name="Ye F."/>
            <person name="Su P."/>
            <person name="Kiefer A.F."/>
            <person name="Nichols A."/>
            <person name="Cepeda A.J."/>
            <person name="Yan W."/>
            <person name="Fan B."/>
            <person name="Jiang Y."/>
            <person name="Adhikari A."/>
            <person name="Zheng C.-J."/>
            <person name="Schuster L."/>
            <person name="Cowan T.M."/>
            <person name="Smanski M.J."/>
            <person name="Chevrette M.G."/>
            <person name="De Carvalho L.P.S."/>
            <person name="Shen B."/>
        </authorList>
    </citation>
    <scope>NUCLEOTIDE SEQUENCE [LARGE SCALE GENOMIC DNA]</scope>
    <source>
        <strain evidence="1 2">NPDC048946</strain>
    </source>
</reference>
<dbReference type="Pfam" id="PF19686">
    <property type="entry name" value="DUF6188"/>
    <property type="match status" value="1"/>
</dbReference>
<dbReference type="InterPro" id="IPR046179">
    <property type="entry name" value="DUF6188"/>
</dbReference>
<gene>
    <name evidence="1" type="ORF">AB0C36_27615</name>
</gene>
<dbReference type="EMBL" id="JBEZFP010000083">
    <property type="protein sequence ID" value="MEU8137269.1"/>
    <property type="molecule type" value="Genomic_DNA"/>
</dbReference>
<evidence type="ECO:0000313" key="1">
    <source>
        <dbReference type="EMBL" id="MEU8137269.1"/>
    </source>
</evidence>
<dbReference type="RefSeq" id="WP_358358919.1">
    <property type="nucleotide sequence ID" value="NZ_JBEZFP010000083.1"/>
</dbReference>
<accession>A0ABV3DQW2</accession>
<keyword evidence="2" id="KW-1185">Reference proteome</keyword>
<name>A0ABV3DQW2_9ACTN</name>
<organism evidence="1 2">
    <name type="scientific">Streptodolium elevatio</name>
    <dbReference type="NCBI Taxonomy" id="3157996"/>
    <lineage>
        <taxon>Bacteria</taxon>
        <taxon>Bacillati</taxon>
        <taxon>Actinomycetota</taxon>
        <taxon>Actinomycetes</taxon>
        <taxon>Kitasatosporales</taxon>
        <taxon>Streptomycetaceae</taxon>
        <taxon>Streptodolium</taxon>
    </lineage>
</organism>
<sequence>MSAHADPVEHDDRWLLNLRGVVVTGLGIDFRLTLHLGSDWLLVLEDRVRLARGPARAGTTVTLVPETQDVAAALPLFGKRILSAVAHKAGALGLVFECGTHLACGPGETYPAWTLQGPHGWAFASLPHGELTVWKGSPE</sequence>
<dbReference type="Proteomes" id="UP001551482">
    <property type="component" value="Unassembled WGS sequence"/>
</dbReference>
<comment type="caution">
    <text evidence="1">The sequence shown here is derived from an EMBL/GenBank/DDBJ whole genome shotgun (WGS) entry which is preliminary data.</text>
</comment>
<evidence type="ECO:0000313" key="2">
    <source>
        <dbReference type="Proteomes" id="UP001551482"/>
    </source>
</evidence>
<protein>
    <submittedName>
        <fullName evidence="1">DUF6188 family protein</fullName>
    </submittedName>
</protein>
<proteinExistence type="predicted"/>